<dbReference type="EMBL" id="GBRH01210867">
    <property type="protein sequence ID" value="JAD87028.1"/>
    <property type="molecule type" value="Transcribed_RNA"/>
</dbReference>
<accession>A0A0A9DK19</accession>
<proteinExistence type="predicted"/>
<dbReference type="AlphaFoldDB" id="A0A0A9DK19"/>
<evidence type="ECO:0000313" key="1">
    <source>
        <dbReference type="EMBL" id="JAD87028.1"/>
    </source>
</evidence>
<protein>
    <recommendedName>
        <fullName evidence="2">RNase H type-1 domain-containing protein</fullName>
    </recommendedName>
</protein>
<reference evidence="1" key="2">
    <citation type="journal article" date="2015" name="Data Brief">
        <title>Shoot transcriptome of the giant reed, Arundo donax.</title>
        <authorList>
            <person name="Barrero R.A."/>
            <person name="Guerrero F.D."/>
            <person name="Moolhuijzen P."/>
            <person name="Goolsby J.A."/>
            <person name="Tidwell J."/>
            <person name="Bellgard S.E."/>
            <person name="Bellgard M.I."/>
        </authorList>
    </citation>
    <scope>NUCLEOTIDE SEQUENCE</scope>
    <source>
        <tissue evidence="1">Shoot tissue taken approximately 20 cm above the soil surface</tissue>
    </source>
</reference>
<dbReference type="EMBL" id="GBRH01226131">
    <property type="protein sequence ID" value="JAD71764.1"/>
    <property type="molecule type" value="Transcribed_RNA"/>
</dbReference>
<reference evidence="1" key="1">
    <citation type="submission" date="2014-09" db="EMBL/GenBank/DDBJ databases">
        <authorList>
            <person name="Magalhaes I.L.F."/>
            <person name="Oliveira U."/>
            <person name="Santos F.R."/>
            <person name="Vidigal T.H.D.A."/>
            <person name="Brescovit A.D."/>
            <person name="Santos A.J."/>
        </authorList>
    </citation>
    <scope>NUCLEOTIDE SEQUENCE</scope>
    <source>
        <tissue evidence="1">Shoot tissue taken approximately 20 cm above the soil surface</tissue>
    </source>
</reference>
<name>A0A0A9DK19_ARUDO</name>
<evidence type="ECO:0008006" key="2">
    <source>
        <dbReference type="Google" id="ProtNLM"/>
    </source>
</evidence>
<sequence>MTMLLMDQPVLDHLEIYGLSFQEHSTEFLDFFWKPVDQHQPPILTWQRPSDEYLKIKIDGVFFEQNHTRGWAFVMQDHHGSVMGSGAGKPEHITDAMQALNYASDA</sequence>
<organism evidence="1">
    <name type="scientific">Arundo donax</name>
    <name type="common">Giant reed</name>
    <name type="synonym">Donax arundinaceus</name>
    <dbReference type="NCBI Taxonomy" id="35708"/>
    <lineage>
        <taxon>Eukaryota</taxon>
        <taxon>Viridiplantae</taxon>
        <taxon>Streptophyta</taxon>
        <taxon>Embryophyta</taxon>
        <taxon>Tracheophyta</taxon>
        <taxon>Spermatophyta</taxon>
        <taxon>Magnoliopsida</taxon>
        <taxon>Liliopsida</taxon>
        <taxon>Poales</taxon>
        <taxon>Poaceae</taxon>
        <taxon>PACMAD clade</taxon>
        <taxon>Arundinoideae</taxon>
        <taxon>Arundineae</taxon>
        <taxon>Arundo</taxon>
    </lineage>
</organism>